<dbReference type="RefSeq" id="XP_033393160.1">
    <property type="nucleotide sequence ID" value="XM_033537474.1"/>
</dbReference>
<evidence type="ECO:0000256" key="5">
    <source>
        <dbReference type="PROSITE-ProRule" id="PRU00042"/>
    </source>
</evidence>
<evidence type="ECO:0000259" key="6">
    <source>
        <dbReference type="PROSITE" id="PS50157"/>
    </source>
</evidence>
<keyword evidence="2" id="KW-0677">Repeat</keyword>
<organism evidence="7 8">
    <name type="scientific">Aplosporella prunicola CBS 121167</name>
    <dbReference type="NCBI Taxonomy" id="1176127"/>
    <lineage>
        <taxon>Eukaryota</taxon>
        <taxon>Fungi</taxon>
        <taxon>Dikarya</taxon>
        <taxon>Ascomycota</taxon>
        <taxon>Pezizomycotina</taxon>
        <taxon>Dothideomycetes</taxon>
        <taxon>Dothideomycetes incertae sedis</taxon>
        <taxon>Botryosphaeriales</taxon>
        <taxon>Aplosporellaceae</taxon>
        <taxon>Aplosporella</taxon>
    </lineage>
</organism>
<accession>A0A6A6B2F6</accession>
<dbReference type="OrthoDB" id="6077919at2759"/>
<dbReference type="GO" id="GO:0005634">
    <property type="term" value="C:nucleus"/>
    <property type="evidence" value="ECO:0007669"/>
    <property type="project" value="TreeGrafter"/>
</dbReference>
<dbReference type="PANTHER" id="PTHR24409">
    <property type="entry name" value="ZINC FINGER PROTEIN 142"/>
    <property type="match status" value="1"/>
</dbReference>
<dbReference type="AlphaFoldDB" id="A0A6A6B2F6"/>
<sequence>MDIAATLVELDCFCGASFLFADDLKEHRRARGHFKSHVCHPLCKHPPYAPNPSPPRTCQTCGKVCQNGDIFKDHIVVTGHCYCAECNIIFSNPTALQKHLKSKMHASEFHCCDCDLDFKDLLGLELHLKGPRHGQAPKKKAAKKEKCPCTKCKRVFRSDGALQQHLTSVKHNPLSGLKCPLGKKCKKVFASPSALLHHLESGSCDSGMTRLQLDQLITATDSEWSMYSMPTPALSDTGSEWTMCSIPIPDISDTGSEWSLLTPDHSDGGVFLPAERSILSSVSKAAAPRLFKCPTCPASHKGFKTLTALETHMASPAHALKLYRCPISIITPEIGPGLQGQYKVFSTLSGLSQHIESGACKGGKNTFSRIMMFVQERLRGLGFRDISLLRGNAA</sequence>
<dbReference type="InterPro" id="IPR013087">
    <property type="entry name" value="Znf_C2H2_type"/>
</dbReference>
<dbReference type="Pfam" id="PF12874">
    <property type="entry name" value="zf-met"/>
    <property type="match status" value="2"/>
</dbReference>
<name>A0A6A6B2F6_9PEZI</name>
<dbReference type="GO" id="GO:0000981">
    <property type="term" value="F:DNA-binding transcription factor activity, RNA polymerase II-specific"/>
    <property type="evidence" value="ECO:0007669"/>
    <property type="project" value="TreeGrafter"/>
</dbReference>
<proteinExistence type="predicted"/>
<reference evidence="7" key="1">
    <citation type="journal article" date="2020" name="Stud. Mycol.">
        <title>101 Dothideomycetes genomes: a test case for predicting lifestyles and emergence of pathogens.</title>
        <authorList>
            <person name="Haridas S."/>
            <person name="Albert R."/>
            <person name="Binder M."/>
            <person name="Bloem J."/>
            <person name="Labutti K."/>
            <person name="Salamov A."/>
            <person name="Andreopoulos B."/>
            <person name="Baker S."/>
            <person name="Barry K."/>
            <person name="Bills G."/>
            <person name="Bluhm B."/>
            <person name="Cannon C."/>
            <person name="Castanera R."/>
            <person name="Culley D."/>
            <person name="Daum C."/>
            <person name="Ezra D."/>
            <person name="Gonzalez J."/>
            <person name="Henrissat B."/>
            <person name="Kuo A."/>
            <person name="Liang C."/>
            <person name="Lipzen A."/>
            <person name="Lutzoni F."/>
            <person name="Magnuson J."/>
            <person name="Mondo S."/>
            <person name="Nolan M."/>
            <person name="Ohm R."/>
            <person name="Pangilinan J."/>
            <person name="Park H.-J."/>
            <person name="Ramirez L."/>
            <person name="Alfaro M."/>
            <person name="Sun H."/>
            <person name="Tritt A."/>
            <person name="Yoshinaga Y."/>
            <person name="Zwiers L.-H."/>
            <person name="Turgeon B."/>
            <person name="Goodwin S."/>
            <person name="Spatafora J."/>
            <person name="Crous P."/>
            <person name="Grigoriev I."/>
        </authorList>
    </citation>
    <scope>NUCLEOTIDE SEQUENCE</scope>
    <source>
        <strain evidence="7">CBS 121167</strain>
    </source>
</reference>
<dbReference type="InterPro" id="IPR036236">
    <property type="entry name" value="Znf_C2H2_sf"/>
</dbReference>
<evidence type="ECO:0000256" key="3">
    <source>
        <dbReference type="ARBA" id="ARBA00022771"/>
    </source>
</evidence>
<evidence type="ECO:0000256" key="1">
    <source>
        <dbReference type="ARBA" id="ARBA00022723"/>
    </source>
</evidence>
<dbReference type="SMART" id="SM00355">
    <property type="entry name" value="ZnF_C2H2"/>
    <property type="match status" value="6"/>
</dbReference>
<evidence type="ECO:0000313" key="8">
    <source>
        <dbReference type="Proteomes" id="UP000799438"/>
    </source>
</evidence>
<dbReference type="EMBL" id="ML995503">
    <property type="protein sequence ID" value="KAF2137445.1"/>
    <property type="molecule type" value="Genomic_DNA"/>
</dbReference>
<keyword evidence="3 5" id="KW-0863">Zinc-finger</keyword>
<keyword evidence="1" id="KW-0479">Metal-binding</keyword>
<gene>
    <name evidence="7" type="ORF">K452DRAFT_236010</name>
</gene>
<dbReference type="PROSITE" id="PS00028">
    <property type="entry name" value="ZINC_FINGER_C2H2_1"/>
    <property type="match status" value="3"/>
</dbReference>
<dbReference type="Gene3D" id="3.30.160.60">
    <property type="entry name" value="Classic Zinc Finger"/>
    <property type="match status" value="2"/>
</dbReference>
<keyword evidence="8" id="KW-1185">Reference proteome</keyword>
<dbReference type="Proteomes" id="UP000799438">
    <property type="component" value="Unassembled WGS sequence"/>
</dbReference>
<dbReference type="SUPFAM" id="SSF57667">
    <property type="entry name" value="beta-beta-alpha zinc fingers"/>
    <property type="match status" value="1"/>
</dbReference>
<dbReference type="PANTHER" id="PTHR24409:SF356">
    <property type="entry name" value="C2H2 FINGER DOMAIN TRANSCRIPTION FACTOR (EUROFUNG)"/>
    <property type="match status" value="1"/>
</dbReference>
<dbReference type="PROSITE" id="PS50157">
    <property type="entry name" value="ZINC_FINGER_C2H2_2"/>
    <property type="match status" value="1"/>
</dbReference>
<evidence type="ECO:0000313" key="7">
    <source>
        <dbReference type="EMBL" id="KAF2137445.1"/>
    </source>
</evidence>
<protein>
    <recommendedName>
        <fullName evidence="6">C2H2-type domain-containing protein</fullName>
    </recommendedName>
</protein>
<evidence type="ECO:0000256" key="4">
    <source>
        <dbReference type="ARBA" id="ARBA00022833"/>
    </source>
</evidence>
<dbReference type="GO" id="GO:0000977">
    <property type="term" value="F:RNA polymerase II transcription regulatory region sequence-specific DNA binding"/>
    <property type="evidence" value="ECO:0007669"/>
    <property type="project" value="TreeGrafter"/>
</dbReference>
<keyword evidence="4" id="KW-0862">Zinc</keyword>
<dbReference type="GO" id="GO:0008270">
    <property type="term" value="F:zinc ion binding"/>
    <property type="evidence" value="ECO:0007669"/>
    <property type="project" value="UniProtKB-KW"/>
</dbReference>
<feature type="domain" description="C2H2-type" evidence="6">
    <location>
        <begin position="81"/>
        <end position="110"/>
    </location>
</feature>
<evidence type="ECO:0000256" key="2">
    <source>
        <dbReference type="ARBA" id="ARBA00022737"/>
    </source>
</evidence>
<dbReference type="GeneID" id="54294970"/>